<dbReference type="RefSeq" id="WP_130851492.1">
    <property type="nucleotide sequence ID" value="NZ_UYIG01000046.1"/>
</dbReference>
<accession>A0A660E4A1</accession>
<reference evidence="3 4" key="1">
    <citation type="submission" date="2018-11" db="EMBL/GenBank/DDBJ databases">
        <authorList>
            <person name="Wuyts S."/>
        </authorList>
    </citation>
    <scope>NUCLEOTIDE SEQUENCE [LARGE SCALE GENOMIC DNA]</scope>
    <source>
        <strain evidence="3">Lactobacillus mudanjiangensis AMBF249</strain>
    </source>
</reference>
<proteinExistence type="predicted"/>
<dbReference type="EMBL" id="UYIG01000046">
    <property type="protein sequence ID" value="VDG27752.1"/>
    <property type="molecule type" value="Genomic_DNA"/>
</dbReference>
<evidence type="ECO:0000313" key="4">
    <source>
        <dbReference type="Proteomes" id="UP000289996"/>
    </source>
</evidence>
<dbReference type="OrthoDB" id="2282303at2"/>
<dbReference type="Proteomes" id="UP000289996">
    <property type="component" value="Unassembled WGS sequence"/>
</dbReference>
<keyword evidence="1" id="KW-0472">Membrane</keyword>
<evidence type="ECO:0000259" key="2">
    <source>
        <dbReference type="Pfam" id="PF13240"/>
    </source>
</evidence>
<dbReference type="Gene3D" id="4.10.1060.50">
    <property type="match status" value="1"/>
</dbReference>
<protein>
    <recommendedName>
        <fullName evidence="2">Zinc-ribbon domain-containing protein</fullName>
    </recommendedName>
</protein>
<evidence type="ECO:0000256" key="1">
    <source>
        <dbReference type="SAM" id="Phobius"/>
    </source>
</evidence>
<gene>
    <name evidence="3" type="ORF">MUDAN_MDHGFNIF_02583</name>
</gene>
<name>A0A660E4A1_9LACO</name>
<keyword evidence="4" id="KW-1185">Reference proteome</keyword>
<dbReference type="Pfam" id="PF13240">
    <property type="entry name" value="Zn_Ribbon_1"/>
    <property type="match status" value="1"/>
</dbReference>
<dbReference type="AlphaFoldDB" id="A0A660E4A1"/>
<organism evidence="3 4">
    <name type="scientific">Lactiplantibacillus mudanjiangensis</name>
    <dbReference type="NCBI Taxonomy" id="1296538"/>
    <lineage>
        <taxon>Bacteria</taxon>
        <taxon>Bacillati</taxon>
        <taxon>Bacillota</taxon>
        <taxon>Bacilli</taxon>
        <taxon>Lactobacillales</taxon>
        <taxon>Lactobacillaceae</taxon>
        <taxon>Lactiplantibacillus</taxon>
    </lineage>
</organism>
<feature type="domain" description="Zinc-ribbon" evidence="2">
    <location>
        <begin position="2"/>
        <end position="24"/>
    </location>
</feature>
<evidence type="ECO:0000313" key="3">
    <source>
        <dbReference type="EMBL" id="VDG27752.1"/>
    </source>
</evidence>
<keyword evidence="1" id="KW-1133">Transmembrane helix</keyword>
<dbReference type="InterPro" id="IPR026870">
    <property type="entry name" value="Zinc_ribbon_dom"/>
</dbReference>
<dbReference type="InterPro" id="IPR038587">
    <property type="entry name" value="Ribosomal_eL40_sf"/>
</dbReference>
<keyword evidence="1" id="KW-0812">Transmembrane</keyword>
<sequence length="207" mass="22887">MFCSNCGKKVPAETKFCPHCGADLRDKAATATRPTQTVTGQSWWQRLKAWALKLRHPRVAGIGVLLVVLVISGVVYRHHSFRATVERYPSWVLATKDELTNNSSGTAAKLSFRANGRLYANQDSDGDKLTDALAAKVEDSGTWHGDHKTVTANLQSTDSSTTTKLVFTRLSKFSTTFNGIKFNGYQVCMDMSESGDHESENLYLIHN</sequence>
<feature type="transmembrane region" description="Helical" evidence="1">
    <location>
        <begin position="59"/>
        <end position="76"/>
    </location>
</feature>